<dbReference type="AlphaFoldDB" id="A0A413JWC6"/>
<feature type="non-terminal residue" evidence="1">
    <location>
        <position position="45"/>
    </location>
</feature>
<accession>A0A413JWC6</accession>
<evidence type="ECO:0000313" key="1">
    <source>
        <dbReference type="EMBL" id="RGY67554.1"/>
    </source>
</evidence>
<evidence type="ECO:0000313" key="2">
    <source>
        <dbReference type="Proteomes" id="UP000284614"/>
    </source>
</evidence>
<organism evidence="1 2">
    <name type="scientific">Bacteroides fragilis</name>
    <dbReference type="NCBI Taxonomy" id="817"/>
    <lineage>
        <taxon>Bacteria</taxon>
        <taxon>Pseudomonadati</taxon>
        <taxon>Bacteroidota</taxon>
        <taxon>Bacteroidia</taxon>
        <taxon>Bacteroidales</taxon>
        <taxon>Bacteroidaceae</taxon>
        <taxon>Bacteroides</taxon>
    </lineage>
</organism>
<gene>
    <name evidence="1" type="ORF">DXA27_15795</name>
</gene>
<comment type="caution">
    <text evidence="1">The sequence shown here is derived from an EMBL/GenBank/DDBJ whole genome shotgun (WGS) entry which is preliminary data.</text>
</comment>
<name>A0A413JWC6_BACFG</name>
<dbReference type="Proteomes" id="UP000284614">
    <property type="component" value="Unassembled WGS sequence"/>
</dbReference>
<proteinExistence type="predicted"/>
<dbReference type="EMBL" id="QSDG01000014">
    <property type="protein sequence ID" value="RGY67554.1"/>
    <property type="molecule type" value="Genomic_DNA"/>
</dbReference>
<protein>
    <submittedName>
        <fullName evidence="1">Recombinase</fullName>
    </submittedName>
</protein>
<reference evidence="1 2" key="1">
    <citation type="submission" date="2018-08" db="EMBL/GenBank/DDBJ databases">
        <title>A genome reference for cultivated species of the human gut microbiota.</title>
        <authorList>
            <person name="Zou Y."/>
            <person name="Xue W."/>
            <person name="Luo G."/>
        </authorList>
    </citation>
    <scope>NUCLEOTIDE SEQUENCE [LARGE SCALE GENOMIC DNA]</scope>
    <source>
        <strain evidence="1 2">OF01-1</strain>
    </source>
</reference>
<sequence>MWKKKTTDLKKKSPNLKNKLDTVFSRFIRLRDARKDGTFQCISCG</sequence>